<reference evidence="2 3" key="1">
    <citation type="submission" date="2014-06" db="EMBL/GenBank/DDBJ databases">
        <title>Evolutionary Origins and Diversification of the Mycorrhizal Mutualists.</title>
        <authorList>
            <consortium name="DOE Joint Genome Institute"/>
            <consortium name="Mycorrhizal Genomics Consortium"/>
            <person name="Kohler A."/>
            <person name="Kuo A."/>
            <person name="Nagy L.G."/>
            <person name="Floudas D."/>
            <person name="Copeland A."/>
            <person name="Barry K.W."/>
            <person name="Cichocki N."/>
            <person name="Veneault-Fourrey C."/>
            <person name="LaButti K."/>
            <person name="Lindquist E.A."/>
            <person name="Lipzen A."/>
            <person name="Lundell T."/>
            <person name="Morin E."/>
            <person name="Murat C."/>
            <person name="Riley R."/>
            <person name="Ohm R."/>
            <person name="Sun H."/>
            <person name="Tunlid A."/>
            <person name="Henrissat B."/>
            <person name="Grigoriev I.V."/>
            <person name="Hibbett D.S."/>
            <person name="Martin F."/>
        </authorList>
    </citation>
    <scope>NUCLEOTIDE SEQUENCE [LARGE SCALE GENOMIC DNA]</scope>
    <source>
        <strain evidence="2 3">FD-325 SS-3</strain>
    </source>
</reference>
<name>A0A0C9T4W5_PLICR</name>
<dbReference type="AlphaFoldDB" id="A0A0C9T4W5"/>
<protein>
    <submittedName>
        <fullName evidence="2">Uncharacterized protein</fullName>
    </submittedName>
</protein>
<feature type="region of interest" description="Disordered" evidence="1">
    <location>
        <begin position="25"/>
        <end position="77"/>
    </location>
</feature>
<proteinExistence type="predicted"/>
<accession>A0A0C9T4W5</accession>
<gene>
    <name evidence="2" type="ORF">PLICRDRAFT_57776</name>
</gene>
<feature type="compositionally biased region" description="Basic and acidic residues" evidence="1">
    <location>
        <begin position="61"/>
        <end position="77"/>
    </location>
</feature>
<keyword evidence="3" id="KW-1185">Reference proteome</keyword>
<feature type="region of interest" description="Disordered" evidence="1">
    <location>
        <begin position="225"/>
        <end position="312"/>
    </location>
</feature>
<feature type="compositionally biased region" description="Low complexity" evidence="1">
    <location>
        <begin position="246"/>
        <end position="283"/>
    </location>
</feature>
<dbReference type="HOGENOM" id="CLU_829287_0_0_1"/>
<dbReference type="EMBL" id="KN832571">
    <property type="protein sequence ID" value="KII84374.1"/>
    <property type="molecule type" value="Genomic_DNA"/>
</dbReference>
<organism evidence="2 3">
    <name type="scientific">Plicaturopsis crispa FD-325 SS-3</name>
    <dbReference type="NCBI Taxonomy" id="944288"/>
    <lineage>
        <taxon>Eukaryota</taxon>
        <taxon>Fungi</taxon>
        <taxon>Dikarya</taxon>
        <taxon>Basidiomycota</taxon>
        <taxon>Agaricomycotina</taxon>
        <taxon>Agaricomycetes</taxon>
        <taxon>Agaricomycetidae</taxon>
        <taxon>Amylocorticiales</taxon>
        <taxon>Amylocorticiaceae</taxon>
        <taxon>Plicatura</taxon>
        <taxon>Plicaturopsis crispa</taxon>
    </lineage>
</organism>
<dbReference type="Proteomes" id="UP000053263">
    <property type="component" value="Unassembled WGS sequence"/>
</dbReference>
<sequence>MQHTDRRLDYSNLVHSGLRAIARRRHRPSSMMYPPPPTFLDVDISTTKRDRRSSLSSFAFRSERRPSTAPSSRDRRSSITSFSARLMNWKAWARSGDTSSRRTSFVAYEDEHTFHFGGLKGSDKSEELERDGDMYSTTQLGDLYGKREVDDDDDSFYAASQPKALEARGDISENLETKYGPAKATTYDTHDSTTFYPSFLNVPSSSTLQSIDPLASSSLSDLGSSYAHLPESPTTLKPDAQEDPYESFLSFSNSSPETSTSPLPSRSASASAAVSPMPSRRSSGVYPNRSDSPNLMPQMEEDGPGSRSSPLEDWRQFYFDLLEYEPSISTDESNR</sequence>
<evidence type="ECO:0000256" key="1">
    <source>
        <dbReference type="SAM" id="MobiDB-lite"/>
    </source>
</evidence>
<evidence type="ECO:0000313" key="2">
    <source>
        <dbReference type="EMBL" id="KII84374.1"/>
    </source>
</evidence>
<evidence type="ECO:0000313" key="3">
    <source>
        <dbReference type="Proteomes" id="UP000053263"/>
    </source>
</evidence>